<dbReference type="STRING" id="1798709.A2538_02100"/>
<keyword evidence="6" id="KW-1208">Phospholipid metabolism</keyword>
<evidence type="ECO:0000256" key="11">
    <source>
        <dbReference type="RuleBase" id="RU000439"/>
    </source>
</evidence>
<dbReference type="EMBL" id="MFRE01000012">
    <property type="protein sequence ID" value="OGH94071.1"/>
    <property type="molecule type" value="Genomic_DNA"/>
</dbReference>
<protein>
    <recommendedName>
        <fullName evidence="11">Glycerol-3-phosphate dehydrogenase</fullName>
        <ecNumber evidence="11">1.1.1.94</ecNumber>
    </recommendedName>
</protein>
<keyword evidence="3 10" id="KW-0560">Oxidoreductase</keyword>
<dbReference type="Gene3D" id="1.10.1040.10">
    <property type="entry name" value="N-(1-d-carboxylethyl)-l-norvaline Dehydrogenase, domain 2"/>
    <property type="match status" value="1"/>
</dbReference>
<dbReference type="GO" id="GO:0008654">
    <property type="term" value="P:phospholipid biosynthetic process"/>
    <property type="evidence" value="ECO:0007669"/>
    <property type="project" value="UniProtKB-KW"/>
</dbReference>
<keyword evidence="5" id="KW-0594">Phospholipid biosynthesis</keyword>
<dbReference type="Pfam" id="PF07479">
    <property type="entry name" value="NAD_Gly3P_dh_C"/>
    <property type="match status" value="1"/>
</dbReference>
<sequence length="319" mass="34057">MGTALAQVIAKNGHKVTLWNVEIDPEPLEQIARFKENKKYLPGIKLSKNIKPEPDLKRALNGAQVLVLAIPSKYILTILKRARPYLKGKIICLNASKGFTDNLETISVTAKKLLPKLSQTSLGSLSGPAIATDLALGKFTAMDIASSNKHTIKVAREILGKNKLKLNASSDLIGVETAGAIKNVYAIALGIAVALDYSHNTISALMVAALKEMSVLIKAAGGQSNTVLGLSGVGDLIGTGLCPTSRNHRFGNCLAHGLCTADALLQVKQIVEGVPATSTIERLGKKYQIKLPLAHLVALCVKGAKTKIEFEKYLSKYSQ</sequence>
<reference evidence="14 15" key="1">
    <citation type="journal article" date="2016" name="Nat. Commun.">
        <title>Thousands of microbial genomes shed light on interconnected biogeochemical processes in an aquifer system.</title>
        <authorList>
            <person name="Anantharaman K."/>
            <person name="Brown C.T."/>
            <person name="Hug L.A."/>
            <person name="Sharon I."/>
            <person name="Castelle C.J."/>
            <person name="Probst A.J."/>
            <person name="Thomas B.C."/>
            <person name="Singh A."/>
            <person name="Wilkins M.J."/>
            <person name="Karaoz U."/>
            <person name="Brodie E.L."/>
            <person name="Williams K.H."/>
            <person name="Hubbard S.S."/>
            <person name="Banfield J.F."/>
        </authorList>
    </citation>
    <scope>NUCLEOTIDE SEQUENCE [LARGE SCALE GENOMIC DNA]</scope>
</reference>
<dbReference type="PIRSF" id="PIRSF000114">
    <property type="entry name" value="Glycerol-3-P_dh"/>
    <property type="match status" value="1"/>
</dbReference>
<dbReference type="Proteomes" id="UP000178254">
    <property type="component" value="Unassembled WGS sequence"/>
</dbReference>
<organism evidence="14 15">
    <name type="scientific">Candidatus Magasanikbacteria bacterium RIFOXYD2_FULL_41_14</name>
    <dbReference type="NCBI Taxonomy" id="1798709"/>
    <lineage>
        <taxon>Bacteria</taxon>
        <taxon>Candidatus Magasanikiibacteriota</taxon>
    </lineage>
</organism>
<evidence type="ECO:0000256" key="4">
    <source>
        <dbReference type="ARBA" id="ARBA00023098"/>
    </source>
</evidence>
<dbReference type="GO" id="GO:0141153">
    <property type="term" value="F:glycerol-3-phosphate dehydrogenase (NADP+) activity"/>
    <property type="evidence" value="ECO:0007669"/>
    <property type="project" value="RHEA"/>
</dbReference>
<accession>A0A1F6PD36</accession>
<feature type="binding site" evidence="8">
    <location>
        <begin position="246"/>
        <end position="247"/>
    </location>
    <ligand>
        <name>substrate</name>
    </ligand>
</feature>
<evidence type="ECO:0000256" key="7">
    <source>
        <dbReference type="PIRSR" id="PIRSR000114-1"/>
    </source>
</evidence>
<keyword evidence="4" id="KW-0443">Lipid metabolism</keyword>
<dbReference type="PANTHER" id="PTHR11728">
    <property type="entry name" value="GLYCEROL-3-PHOSPHATE DEHYDROGENASE"/>
    <property type="match status" value="1"/>
</dbReference>
<evidence type="ECO:0000256" key="5">
    <source>
        <dbReference type="ARBA" id="ARBA00023209"/>
    </source>
</evidence>
<dbReference type="InterPro" id="IPR013328">
    <property type="entry name" value="6PGD_dom2"/>
</dbReference>
<evidence type="ECO:0000256" key="3">
    <source>
        <dbReference type="ARBA" id="ARBA00023002"/>
    </source>
</evidence>
<dbReference type="InterPro" id="IPR036291">
    <property type="entry name" value="NAD(P)-bd_dom_sf"/>
</dbReference>
<dbReference type="SUPFAM" id="SSF51735">
    <property type="entry name" value="NAD(P)-binding Rossmann-fold domains"/>
    <property type="match status" value="1"/>
</dbReference>
<dbReference type="Pfam" id="PF01210">
    <property type="entry name" value="NAD_Gly3P_dh_N"/>
    <property type="match status" value="1"/>
</dbReference>
<feature type="binding site" evidence="9">
    <location>
        <position position="131"/>
    </location>
    <ligand>
        <name>NAD(+)</name>
        <dbReference type="ChEBI" id="CHEBI:57540"/>
    </ligand>
</feature>
<feature type="binding site" evidence="8">
    <location>
        <position position="97"/>
    </location>
    <ligand>
        <name>substrate</name>
    </ligand>
</feature>
<dbReference type="InterPro" id="IPR008927">
    <property type="entry name" value="6-PGluconate_DH-like_C_sf"/>
</dbReference>
<feature type="domain" description="Glycerol-3-phosphate dehydrogenase NAD-dependent C-terminal" evidence="13">
    <location>
        <begin position="171"/>
        <end position="305"/>
    </location>
</feature>
<feature type="binding site" evidence="9">
    <location>
        <position position="246"/>
    </location>
    <ligand>
        <name>NAD(+)</name>
        <dbReference type="ChEBI" id="CHEBI:57540"/>
    </ligand>
</feature>
<feature type="active site" description="Proton acceptor" evidence="7">
    <location>
        <position position="182"/>
    </location>
</feature>
<evidence type="ECO:0000256" key="2">
    <source>
        <dbReference type="ARBA" id="ARBA00022516"/>
    </source>
</evidence>
<proteinExistence type="inferred from homology"/>
<evidence type="ECO:0000313" key="14">
    <source>
        <dbReference type="EMBL" id="OGH94071.1"/>
    </source>
</evidence>
<dbReference type="SUPFAM" id="SSF48179">
    <property type="entry name" value="6-phosphogluconate dehydrogenase C-terminal domain-like"/>
    <property type="match status" value="1"/>
</dbReference>
<evidence type="ECO:0000256" key="9">
    <source>
        <dbReference type="PIRSR" id="PIRSR000114-3"/>
    </source>
</evidence>
<dbReference type="InterPro" id="IPR011128">
    <property type="entry name" value="G3P_DH_NAD-dep_N"/>
</dbReference>
<evidence type="ECO:0000256" key="1">
    <source>
        <dbReference type="ARBA" id="ARBA00011009"/>
    </source>
</evidence>
<name>A0A1F6PD36_9BACT</name>
<dbReference type="GO" id="GO:0005975">
    <property type="term" value="P:carbohydrate metabolic process"/>
    <property type="evidence" value="ECO:0007669"/>
    <property type="project" value="InterPro"/>
</dbReference>
<comment type="catalytic activity">
    <reaction evidence="11">
        <text>sn-glycerol 3-phosphate + NADP(+) = dihydroxyacetone phosphate + NADPH + H(+)</text>
        <dbReference type="Rhea" id="RHEA:11096"/>
        <dbReference type="ChEBI" id="CHEBI:15378"/>
        <dbReference type="ChEBI" id="CHEBI:57597"/>
        <dbReference type="ChEBI" id="CHEBI:57642"/>
        <dbReference type="ChEBI" id="CHEBI:57783"/>
        <dbReference type="ChEBI" id="CHEBI:58349"/>
        <dbReference type="EC" id="1.1.1.94"/>
    </reaction>
</comment>
<dbReference type="GO" id="GO:0005829">
    <property type="term" value="C:cytosol"/>
    <property type="evidence" value="ECO:0007669"/>
    <property type="project" value="TreeGrafter"/>
</dbReference>
<comment type="similarity">
    <text evidence="1 10">Belongs to the NAD-dependent glycerol-3-phosphate dehydrogenase family.</text>
</comment>
<evidence type="ECO:0000259" key="12">
    <source>
        <dbReference type="Pfam" id="PF01210"/>
    </source>
</evidence>
<dbReference type="InterPro" id="IPR006109">
    <property type="entry name" value="G3P_DH_NAD-dep_C"/>
</dbReference>
<evidence type="ECO:0000256" key="6">
    <source>
        <dbReference type="ARBA" id="ARBA00023264"/>
    </source>
</evidence>
<keyword evidence="9 10" id="KW-0520">NAD</keyword>
<evidence type="ECO:0000256" key="8">
    <source>
        <dbReference type="PIRSR" id="PIRSR000114-2"/>
    </source>
</evidence>
<dbReference type="PROSITE" id="PS00957">
    <property type="entry name" value="NAD_G3PDH"/>
    <property type="match status" value="1"/>
</dbReference>
<keyword evidence="2" id="KW-0444">Lipid biosynthesis</keyword>
<comment type="caution">
    <text evidence="14">The sequence shown here is derived from an EMBL/GenBank/DDBJ whole genome shotgun (WGS) entry which is preliminary data.</text>
</comment>
<dbReference type="PANTHER" id="PTHR11728:SF1">
    <property type="entry name" value="GLYCEROL-3-PHOSPHATE DEHYDROGENASE [NAD(+)] 2, CHLOROPLASTIC"/>
    <property type="match status" value="1"/>
</dbReference>
<feature type="domain" description="Glycerol-3-phosphate dehydrogenase NAD-dependent N-terminal" evidence="12">
    <location>
        <begin position="2"/>
        <end position="150"/>
    </location>
</feature>
<dbReference type="GO" id="GO:0046168">
    <property type="term" value="P:glycerol-3-phosphate catabolic process"/>
    <property type="evidence" value="ECO:0007669"/>
    <property type="project" value="InterPro"/>
</dbReference>
<evidence type="ECO:0000256" key="10">
    <source>
        <dbReference type="RuleBase" id="RU000437"/>
    </source>
</evidence>
<dbReference type="EC" id="1.1.1.94" evidence="11"/>
<dbReference type="PRINTS" id="PR00077">
    <property type="entry name" value="GPDHDRGNASE"/>
</dbReference>
<dbReference type="AlphaFoldDB" id="A0A1F6PD36"/>
<dbReference type="GO" id="GO:0051287">
    <property type="term" value="F:NAD binding"/>
    <property type="evidence" value="ECO:0007669"/>
    <property type="project" value="InterPro"/>
</dbReference>
<dbReference type="InterPro" id="IPR006168">
    <property type="entry name" value="G3P_DH_NAD-dep"/>
</dbReference>
<evidence type="ECO:0000313" key="15">
    <source>
        <dbReference type="Proteomes" id="UP000178254"/>
    </source>
</evidence>
<dbReference type="NCBIfam" id="NF000940">
    <property type="entry name" value="PRK00094.1-2"/>
    <property type="match status" value="1"/>
</dbReference>
<evidence type="ECO:0000259" key="13">
    <source>
        <dbReference type="Pfam" id="PF07479"/>
    </source>
</evidence>
<gene>
    <name evidence="14" type="ORF">A2538_02100</name>
</gene>
<dbReference type="Gene3D" id="3.40.50.720">
    <property type="entry name" value="NAD(P)-binding Rossmann-like Domain"/>
    <property type="match status" value="1"/>
</dbReference>